<dbReference type="EMBL" id="JACHBC010000012">
    <property type="protein sequence ID" value="MBB5563462.1"/>
    <property type="molecule type" value="Genomic_DNA"/>
</dbReference>
<accession>A0A7W8XIH9</accession>
<protein>
    <submittedName>
        <fullName evidence="2">Uncharacterized protein</fullName>
    </submittedName>
</protein>
<reference evidence="2 3" key="1">
    <citation type="submission" date="2020-08" db="EMBL/GenBank/DDBJ databases">
        <title>Genomic Encyclopedia of Type Strains, Phase IV (KMG-V): Genome sequencing to study the core and pangenomes of soil and plant-associated prokaryotes.</title>
        <authorList>
            <person name="Whitman W."/>
        </authorList>
    </citation>
    <scope>NUCLEOTIDE SEQUENCE [LARGE SCALE GENOMIC DNA]</scope>
    <source>
        <strain evidence="2 3">SEMIA 4034</strain>
    </source>
</reference>
<organism evidence="2 3">
    <name type="scientific">Rhizobium lentis</name>
    <dbReference type="NCBI Taxonomy" id="1138194"/>
    <lineage>
        <taxon>Bacteria</taxon>
        <taxon>Pseudomonadati</taxon>
        <taxon>Pseudomonadota</taxon>
        <taxon>Alphaproteobacteria</taxon>
        <taxon>Hyphomicrobiales</taxon>
        <taxon>Rhizobiaceae</taxon>
        <taxon>Rhizobium/Agrobacterium group</taxon>
        <taxon>Rhizobium</taxon>
    </lineage>
</organism>
<dbReference type="AlphaFoldDB" id="A0A7W8XIH9"/>
<sequence length="126" mass="13432">MSNETSCIGREDGEALSASSPRPSVTKITIRPISLGSRGQNYSVSLDGAVIIASSRNPTGDACRHLVASGRSGQLEVWDDARPHPRFVIPDIVKAAAITVSESERHGPRFTVYKALPQFTKGASNV</sequence>
<proteinExistence type="predicted"/>
<gene>
    <name evidence="2" type="ORF">GGI59_005154</name>
</gene>
<evidence type="ECO:0000256" key="1">
    <source>
        <dbReference type="SAM" id="MobiDB-lite"/>
    </source>
</evidence>
<dbReference type="RefSeq" id="WP_183919131.1">
    <property type="nucleotide sequence ID" value="NZ_JACHBB010000012.1"/>
</dbReference>
<comment type="caution">
    <text evidence="2">The sequence shown here is derived from an EMBL/GenBank/DDBJ whole genome shotgun (WGS) entry which is preliminary data.</text>
</comment>
<dbReference type="Proteomes" id="UP000528824">
    <property type="component" value="Unassembled WGS sequence"/>
</dbReference>
<name>A0A7W8XIH9_9HYPH</name>
<feature type="region of interest" description="Disordered" evidence="1">
    <location>
        <begin position="1"/>
        <end position="23"/>
    </location>
</feature>
<keyword evidence="3" id="KW-1185">Reference proteome</keyword>
<evidence type="ECO:0000313" key="2">
    <source>
        <dbReference type="EMBL" id="MBB5563462.1"/>
    </source>
</evidence>
<evidence type="ECO:0000313" key="3">
    <source>
        <dbReference type="Proteomes" id="UP000528824"/>
    </source>
</evidence>